<proteinExistence type="predicted"/>
<reference evidence="1 2" key="1">
    <citation type="submission" date="2019-10" db="EMBL/GenBank/DDBJ databases">
        <title>Paraburkholderia sp. isolated from nodules of Mimosa pudica from Brazilian Atlantic Forest soils.</title>
        <authorList>
            <person name="Paulitsch F."/>
            <person name="Hungria M."/>
            <person name="Dall'Agnol R."/>
        </authorList>
    </citation>
    <scope>NUCLEOTIDE SEQUENCE [LARGE SCALE GENOMIC DNA]</scope>
    <source>
        <strain evidence="1 2">CNPSo 3157</strain>
    </source>
</reference>
<gene>
    <name evidence="1" type="ORF">GCT13_13225</name>
</gene>
<comment type="caution">
    <text evidence="1">The sequence shown here is derived from an EMBL/GenBank/DDBJ whole genome shotgun (WGS) entry which is preliminary data.</text>
</comment>
<sequence length="496" mass="52386">MTIAIDVTGYRLSDGTLQTLRFSDDGFMTLPSDAPANAYYEPRLSAPPHFARSLFNSAQASFGASQSTPGEIVLENSDGGLDYLLTDYAFDGRSFTMRVGAIGAPFSSWTVTASGTLSDVKVSDTTTVSLVVNDRLQKLALTQPRPTYGGTNVLPNGIDGTANDLMGQYKPRIYGQVFNISPKCVNTSLLIYQASDQSNCSITAVYDNGVALTRDADYASLAALQSTQPASGHFQCFQGYFRLGASPASQVTCDATSGVTSAASLMQQIALDAGFTAGDISAADVAALNALNAAPCGVWADGQGTSQSLMDTIAGSIGAYYSFDRLGVLRMGRVSAPGGPAAVIFDDVVLEAVNIKEAGIPSYQVTVNYAKNYTVQSQPAGSVSVDRRTWLSQDTRSQVAKSTTVQTVWPSATDQTFDTALINASDALAEANRRLALFSRRMLMTVDIDLSQLGTLDLGSVVGFTYPRYGLSSKLMVIIGVDAGADTHLATLTLWG</sequence>
<name>A0A7X1NAA7_9BURK</name>
<dbReference type="EMBL" id="WHNP01000010">
    <property type="protein sequence ID" value="MPW17871.1"/>
    <property type="molecule type" value="Genomic_DNA"/>
</dbReference>
<dbReference type="AlphaFoldDB" id="A0A7X1NAA7"/>
<dbReference type="RefSeq" id="WP_152758618.1">
    <property type="nucleotide sequence ID" value="NZ_WHNP01000010.1"/>
</dbReference>
<accession>A0A7X1NAA7</accession>
<protein>
    <recommendedName>
        <fullName evidence="3">Phage tail protein</fullName>
    </recommendedName>
</protein>
<evidence type="ECO:0000313" key="1">
    <source>
        <dbReference type="EMBL" id="MPW17871.1"/>
    </source>
</evidence>
<evidence type="ECO:0008006" key="3">
    <source>
        <dbReference type="Google" id="ProtNLM"/>
    </source>
</evidence>
<organism evidence="1 2">
    <name type="scientific">Paraburkholderia franconis</name>
    <dbReference type="NCBI Taxonomy" id="2654983"/>
    <lineage>
        <taxon>Bacteria</taxon>
        <taxon>Pseudomonadati</taxon>
        <taxon>Pseudomonadota</taxon>
        <taxon>Betaproteobacteria</taxon>
        <taxon>Burkholderiales</taxon>
        <taxon>Burkholderiaceae</taxon>
        <taxon>Paraburkholderia</taxon>
    </lineage>
</organism>
<keyword evidence="2" id="KW-1185">Reference proteome</keyword>
<evidence type="ECO:0000313" key="2">
    <source>
        <dbReference type="Proteomes" id="UP000484381"/>
    </source>
</evidence>
<dbReference type="Proteomes" id="UP000484381">
    <property type="component" value="Unassembled WGS sequence"/>
</dbReference>